<dbReference type="OrthoDB" id="4335260at2"/>
<reference evidence="2 3" key="1">
    <citation type="submission" date="2019-03" db="EMBL/GenBank/DDBJ databases">
        <title>Genomic Encyclopedia of Type Strains, Phase III (KMG-III): the genomes of soil and plant-associated and newly described type strains.</title>
        <authorList>
            <person name="Whitman W."/>
        </authorList>
    </citation>
    <scope>NUCLEOTIDE SEQUENCE [LARGE SCALE GENOMIC DNA]</scope>
    <source>
        <strain evidence="2 3">VKM Ac-2575</strain>
    </source>
</reference>
<evidence type="ECO:0000313" key="2">
    <source>
        <dbReference type="EMBL" id="TDU88299.1"/>
    </source>
</evidence>
<accession>A0A4R7T9G2</accession>
<proteinExistence type="predicted"/>
<dbReference type="AlphaFoldDB" id="A0A4R7T9G2"/>
<gene>
    <name evidence="2" type="ORF">EV138_1843</name>
</gene>
<protein>
    <recommendedName>
        <fullName evidence="4">SH3 domain-containing protein</fullName>
    </recommendedName>
</protein>
<organism evidence="2 3">
    <name type="scientific">Kribbella voronezhensis</name>
    <dbReference type="NCBI Taxonomy" id="2512212"/>
    <lineage>
        <taxon>Bacteria</taxon>
        <taxon>Bacillati</taxon>
        <taxon>Actinomycetota</taxon>
        <taxon>Actinomycetes</taxon>
        <taxon>Propionibacteriales</taxon>
        <taxon>Kribbellaceae</taxon>
        <taxon>Kribbella</taxon>
    </lineage>
</organism>
<dbReference type="RefSeq" id="WP_133977949.1">
    <property type="nucleotide sequence ID" value="NZ_SOCE01000001.1"/>
</dbReference>
<feature type="signal peptide" evidence="1">
    <location>
        <begin position="1"/>
        <end position="34"/>
    </location>
</feature>
<dbReference type="EMBL" id="SOCE01000001">
    <property type="protein sequence ID" value="TDU88299.1"/>
    <property type="molecule type" value="Genomic_DNA"/>
</dbReference>
<evidence type="ECO:0000313" key="3">
    <source>
        <dbReference type="Proteomes" id="UP000295151"/>
    </source>
</evidence>
<name>A0A4R7T9G2_9ACTN</name>
<sequence length="127" mass="13373">MSTPSSMRRLVTAAVSLPLLAGGFVALNATSASADCGSHPAWQNLSSGAGRVTNSSPIRTGPYQSCDVVPNGQVGTSKDLFYHCWVLNREGNKWTHVRVANTTIEGWMYNGNLNDGGSTAPSNQCTA</sequence>
<evidence type="ECO:0000256" key="1">
    <source>
        <dbReference type="SAM" id="SignalP"/>
    </source>
</evidence>
<comment type="caution">
    <text evidence="2">The sequence shown here is derived from an EMBL/GenBank/DDBJ whole genome shotgun (WGS) entry which is preliminary data.</text>
</comment>
<keyword evidence="3" id="KW-1185">Reference proteome</keyword>
<feature type="chain" id="PRO_5020212847" description="SH3 domain-containing protein" evidence="1">
    <location>
        <begin position="35"/>
        <end position="127"/>
    </location>
</feature>
<keyword evidence="1" id="KW-0732">Signal</keyword>
<dbReference type="Proteomes" id="UP000295151">
    <property type="component" value="Unassembled WGS sequence"/>
</dbReference>
<evidence type="ECO:0008006" key="4">
    <source>
        <dbReference type="Google" id="ProtNLM"/>
    </source>
</evidence>